<comment type="caution">
    <text evidence="3">The sequence shown here is derived from an EMBL/GenBank/DDBJ whole genome shotgun (WGS) entry which is preliminary data.</text>
</comment>
<feature type="region of interest" description="Disordered" evidence="1">
    <location>
        <begin position="367"/>
        <end position="394"/>
    </location>
</feature>
<evidence type="ECO:0000313" key="4">
    <source>
        <dbReference type="Proteomes" id="UP000215459"/>
    </source>
</evidence>
<name>A0A235B917_9BACL</name>
<evidence type="ECO:0000313" key="3">
    <source>
        <dbReference type="EMBL" id="OYD08766.1"/>
    </source>
</evidence>
<evidence type="ECO:0000256" key="1">
    <source>
        <dbReference type="SAM" id="MobiDB-lite"/>
    </source>
</evidence>
<gene>
    <name evidence="3" type="ORF">CHM34_02920</name>
</gene>
<dbReference type="CDD" id="cd00093">
    <property type="entry name" value="HTH_XRE"/>
    <property type="match status" value="1"/>
</dbReference>
<keyword evidence="4" id="KW-1185">Reference proteome</keyword>
<dbReference type="Pfam" id="PF12844">
    <property type="entry name" value="HTH_19"/>
    <property type="match status" value="1"/>
</dbReference>
<evidence type="ECO:0000259" key="2">
    <source>
        <dbReference type="PROSITE" id="PS50943"/>
    </source>
</evidence>
<dbReference type="InterPro" id="IPR001387">
    <property type="entry name" value="Cro/C1-type_HTH"/>
</dbReference>
<dbReference type="SMART" id="SM00530">
    <property type="entry name" value="HTH_XRE"/>
    <property type="match status" value="2"/>
</dbReference>
<dbReference type="Gene3D" id="1.10.260.40">
    <property type="entry name" value="lambda repressor-like DNA-binding domains"/>
    <property type="match status" value="2"/>
</dbReference>
<dbReference type="OrthoDB" id="2651434at2"/>
<organism evidence="3 4">
    <name type="scientific">Paludifilum halophilum</name>
    <dbReference type="NCBI Taxonomy" id="1642702"/>
    <lineage>
        <taxon>Bacteria</taxon>
        <taxon>Bacillati</taxon>
        <taxon>Bacillota</taxon>
        <taxon>Bacilli</taxon>
        <taxon>Bacillales</taxon>
        <taxon>Thermoactinomycetaceae</taxon>
        <taxon>Paludifilum</taxon>
    </lineage>
</organism>
<dbReference type="EMBL" id="NOWF01000002">
    <property type="protein sequence ID" value="OYD08766.1"/>
    <property type="molecule type" value="Genomic_DNA"/>
</dbReference>
<dbReference type="InterPro" id="IPR010982">
    <property type="entry name" value="Lambda_DNA-bd_dom_sf"/>
</dbReference>
<feature type="domain" description="HTH cro/C1-type" evidence="2">
    <location>
        <begin position="237"/>
        <end position="291"/>
    </location>
</feature>
<dbReference type="PROSITE" id="PS50943">
    <property type="entry name" value="HTH_CROC1"/>
    <property type="match status" value="1"/>
</dbReference>
<reference evidence="3 4" key="1">
    <citation type="submission" date="2017-07" db="EMBL/GenBank/DDBJ databases">
        <title>The genome sequence of Paludifilum halophilum highlights mechanisms for microbial adaptation to high salt environemnts.</title>
        <authorList>
            <person name="Belbahri L."/>
        </authorList>
    </citation>
    <scope>NUCLEOTIDE SEQUENCE [LARGE SCALE GENOMIC DNA]</scope>
    <source>
        <strain evidence="3 4">DSM 102817</strain>
    </source>
</reference>
<dbReference type="SUPFAM" id="SSF47413">
    <property type="entry name" value="lambda repressor-like DNA-binding domains"/>
    <property type="match status" value="1"/>
</dbReference>
<dbReference type="AlphaFoldDB" id="A0A235B917"/>
<proteinExistence type="predicted"/>
<feature type="compositionally biased region" description="Basic and acidic residues" evidence="1">
    <location>
        <begin position="382"/>
        <end position="394"/>
    </location>
</feature>
<sequence>MSYAYLLKKYIKKSGKTLEQISKECSVKGVAVHPTYISKLRLGQRPAPSEEITKTLAEVTGGDPQRLIIEGYMDKTPPAVRSLIKDVNDIDAIFNEFESVEEALNRSIEAYIDLSTDIGDEINVNDHIYRLVADLAKEDKMKIEKNNYTPQEFKKITLENLSAKNKFLIFIYMARLAEMQGENLYDLVKRVEDTKNTGSQDLILQKYKNAPPVLNYSNDRADNPKLETKQNVFGEKIKRLRLERNLTINELADMTDLDPQHLADLEEGKHEPEWNAISELAEPLNISEFELAKGTPYEISQETLEKMRKQALAASEMIAQISKSLEPTMKVYQTVFKAFQESIDNILDSAEFKRFMESIQEITKAAREVQKENESINAMLPEKNENEEKKEDPE</sequence>
<dbReference type="Proteomes" id="UP000215459">
    <property type="component" value="Unassembled WGS sequence"/>
</dbReference>
<protein>
    <recommendedName>
        <fullName evidence="2">HTH cro/C1-type domain-containing protein</fullName>
    </recommendedName>
</protein>
<dbReference type="RefSeq" id="WP_094263114.1">
    <property type="nucleotide sequence ID" value="NZ_NOWF01000002.1"/>
</dbReference>
<dbReference type="GO" id="GO:0003677">
    <property type="term" value="F:DNA binding"/>
    <property type="evidence" value="ECO:0007669"/>
    <property type="project" value="InterPro"/>
</dbReference>
<accession>A0A235B917</accession>